<evidence type="ECO:0000313" key="2">
    <source>
        <dbReference type="EMBL" id="KAL0947655.1"/>
    </source>
</evidence>
<evidence type="ECO:0000313" key="3">
    <source>
        <dbReference type="Proteomes" id="UP001556367"/>
    </source>
</evidence>
<dbReference type="PANTHER" id="PTHR33840:SF1">
    <property type="entry name" value="TLE1 PHOSPHOLIPASE DOMAIN-CONTAINING PROTEIN"/>
    <property type="match status" value="1"/>
</dbReference>
<gene>
    <name evidence="2" type="ORF">HGRIS_013742</name>
</gene>
<sequence>MGHVCAFRHALALDERRVVFLPEYVNGGRGKDTNVASPGDVREVWFAGSHFDIGGGTTRNIALDTFGPEYRWMMCEAIGQGLKVNPPASAHVALQHRISPPSGTTTTTVKISRAESQDALPELGGMETSDAISFPPQSTFSRPANSLAGVWPILEVLPIRHLTYKSRDGITHRKADSVVLPDDC</sequence>
<dbReference type="EMBL" id="JASNQZ010000015">
    <property type="protein sequence ID" value="KAL0947655.1"/>
    <property type="molecule type" value="Genomic_DNA"/>
</dbReference>
<comment type="caution">
    <text evidence="2">The sequence shown here is derived from an EMBL/GenBank/DDBJ whole genome shotgun (WGS) entry which is preliminary data.</text>
</comment>
<feature type="domain" description="T6SS Phospholipase effector Tle1-like catalytic" evidence="1">
    <location>
        <begin position="3"/>
        <end position="74"/>
    </location>
</feature>
<dbReference type="InterPro" id="IPR018712">
    <property type="entry name" value="Tle1-like_cat"/>
</dbReference>
<dbReference type="Pfam" id="PF09994">
    <property type="entry name" value="T6SS_Tle1-like_cat"/>
    <property type="match status" value="1"/>
</dbReference>
<protein>
    <recommendedName>
        <fullName evidence="1">T6SS Phospholipase effector Tle1-like catalytic domain-containing protein</fullName>
    </recommendedName>
</protein>
<evidence type="ECO:0000259" key="1">
    <source>
        <dbReference type="Pfam" id="PF09994"/>
    </source>
</evidence>
<name>A0ABR3IWR0_9AGAR</name>
<organism evidence="2 3">
    <name type="scientific">Hohenbuehelia grisea</name>
    <dbReference type="NCBI Taxonomy" id="104357"/>
    <lineage>
        <taxon>Eukaryota</taxon>
        <taxon>Fungi</taxon>
        <taxon>Dikarya</taxon>
        <taxon>Basidiomycota</taxon>
        <taxon>Agaricomycotina</taxon>
        <taxon>Agaricomycetes</taxon>
        <taxon>Agaricomycetidae</taxon>
        <taxon>Agaricales</taxon>
        <taxon>Pleurotineae</taxon>
        <taxon>Pleurotaceae</taxon>
        <taxon>Hohenbuehelia</taxon>
    </lineage>
</organism>
<reference evidence="3" key="1">
    <citation type="submission" date="2024-06" db="EMBL/GenBank/DDBJ databases">
        <title>Multi-omics analyses provide insights into the biosynthesis of the anticancer antibiotic pleurotin in Hohenbuehelia grisea.</title>
        <authorList>
            <person name="Weaver J.A."/>
            <person name="Alberti F."/>
        </authorList>
    </citation>
    <scope>NUCLEOTIDE SEQUENCE [LARGE SCALE GENOMIC DNA]</scope>
    <source>
        <strain evidence="3">T-177</strain>
    </source>
</reference>
<dbReference type="Proteomes" id="UP001556367">
    <property type="component" value="Unassembled WGS sequence"/>
</dbReference>
<proteinExistence type="predicted"/>
<keyword evidence="3" id="KW-1185">Reference proteome</keyword>
<dbReference type="PANTHER" id="PTHR33840">
    <property type="match status" value="1"/>
</dbReference>
<accession>A0ABR3IWR0</accession>